<dbReference type="GO" id="GO:0004252">
    <property type="term" value="F:serine-type endopeptidase activity"/>
    <property type="evidence" value="ECO:0007669"/>
    <property type="project" value="InterPro"/>
</dbReference>
<evidence type="ECO:0000256" key="2">
    <source>
        <dbReference type="ARBA" id="ARBA00023157"/>
    </source>
</evidence>
<keyword evidence="4" id="KW-0732">Signal</keyword>
<dbReference type="InterPro" id="IPR001314">
    <property type="entry name" value="Peptidase_S1A"/>
</dbReference>
<dbReference type="PROSITE" id="PS50240">
    <property type="entry name" value="TRYPSIN_DOM"/>
    <property type="match status" value="1"/>
</dbReference>
<reference evidence="6" key="1">
    <citation type="submission" date="2016-07" db="EMBL/GenBank/DDBJ databases">
        <title>Microvirga ossetica sp. nov. a new species of rhizobia isolated from root nodules of the legume species Vicia alpestris Steven originated from North Ossetia region in the Caucasus.</title>
        <authorList>
            <person name="Safronova V.I."/>
            <person name="Kuznetsova I.G."/>
            <person name="Sazanova A.L."/>
            <person name="Belimov A."/>
            <person name="Andronov E."/>
            <person name="Osledkin Y.S."/>
            <person name="Onishchuk O.P."/>
            <person name="Kurchak O.N."/>
            <person name="Shaposhnikov A.I."/>
            <person name="Willems A."/>
            <person name="Tikhonovich I.A."/>
        </authorList>
    </citation>
    <scope>NUCLEOTIDE SEQUENCE [LARGE SCALE GENOMIC DNA]</scope>
    <source>
        <strain evidence="6">V5/3M</strain>
    </source>
</reference>
<evidence type="ECO:0000256" key="4">
    <source>
        <dbReference type="SAM" id="SignalP"/>
    </source>
</evidence>
<dbReference type="InterPro" id="IPR033116">
    <property type="entry name" value="TRYPSIN_SER"/>
</dbReference>
<evidence type="ECO:0000313" key="6">
    <source>
        <dbReference type="EMBL" id="ANY77588.1"/>
    </source>
</evidence>
<dbReference type="PANTHER" id="PTHR24276:SF98">
    <property type="entry name" value="FI18310P1-RELATED"/>
    <property type="match status" value="1"/>
</dbReference>
<dbReference type="PROSITE" id="PS00135">
    <property type="entry name" value="TRYPSIN_SER"/>
    <property type="match status" value="1"/>
</dbReference>
<dbReference type="PANTHER" id="PTHR24276">
    <property type="entry name" value="POLYSERASE-RELATED"/>
    <property type="match status" value="1"/>
</dbReference>
<name>A0A1B2EC93_9HYPH</name>
<dbReference type="SMART" id="SM00020">
    <property type="entry name" value="Tryp_SPc"/>
    <property type="match status" value="1"/>
</dbReference>
<dbReference type="InterPro" id="IPR018114">
    <property type="entry name" value="TRYPSIN_HIS"/>
</dbReference>
<dbReference type="GO" id="GO:0006508">
    <property type="term" value="P:proteolysis"/>
    <property type="evidence" value="ECO:0007669"/>
    <property type="project" value="UniProtKB-KW"/>
</dbReference>
<dbReference type="PROSITE" id="PS00134">
    <property type="entry name" value="TRYPSIN_HIS"/>
    <property type="match status" value="1"/>
</dbReference>
<feature type="signal peptide" evidence="4">
    <location>
        <begin position="1"/>
        <end position="21"/>
    </location>
</feature>
<dbReference type="PRINTS" id="PR00722">
    <property type="entry name" value="CHYMOTRYPSIN"/>
</dbReference>
<feature type="domain" description="Peptidase S1" evidence="5">
    <location>
        <begin position="22"/>
        <end position="253"/>
    </location>
</feature>
<feature type="chain" id="PRO_5008535699" evidence="4">
    <location>
        <begin position="22"/>
        <end position="265"/>
    </location>
</feature>
<keyword evidence="3" id="KW-0720">Serine protease</keyword>
<evidence type="ECO:0000256" key="3">
    <source>
        <dbReference type="RuleBase" id="RU363034"/>
    </source>
</evidence>
<dbReference type="RefSeq" id="WP_099508573.1">
    <property type="nucleotide sequence ID" value="NZ_CP016616.1"/>
</dbReference>
<dbReference type="Pfam" id="PF00089">
    <property type="entry name" value="Trypsin"/>
    <property type="match status" value="1"/>
</dbReference>
<sequence length="265" mass="27862">MRALPVLALAVTTLFAQPAWAILQGSASRDPNGLRRSVVSIENSLGELCSGVIVGPDLVLTAAHCVTDRAAYRVGALSRGFRPQRFNVAALAIHPTFVPGTTPRTQPGIDLAILKLDRPLGAEYMPLDPAQAGRIDVGDNVTIAGFGVLNERARRTARTLRQTNLVSLGPIEVANRVLIVVDRSRLAETTGAGACRGDSGGPILATTSAGYRLYGITSWSSGPLRSQRASACGGLTAVTPIAEHLRWITSSMRSLDSANGSWAGN</sequence>
<organism evidence="6">
    <name type="scientific">Microvirga ossetica</name>
    <dbReference type="NCBI Taxonomy" id="1882682"/>
    <lineage>
        <taxon>Bacteria</taxon>
        <taxon>Pseudomonadati</taxon>
        <taxon>Pseudomonadota</taxon>
        <taxon>Alphaproteobacteria</taxon>
        <taxon>Hyphomicrobiales</taxon>
        <taxon>Methylobacteriaceae</taxon>
        <taxon>Microvirga</taxon>
    </lineage>
</organism>
<dbReference type="OrthoDB" id="267336at2"/>
<keyword evidence="2" id="KW-1015">Disulfide bond</keyword>
<dbReference type="AlphaFoldDB" id="A0A1B2EC93"/>
<dbReference type="EMBL" id="CP016616">
    <property type="protein sequence ID" value="ANY77588.1"/>
    <property type="molecule type" value="Genomic_DNA"/>
</dbReference>
<dbReference type="SUPFAM" id="SSF50494">
    <property type="entry name" value="Trypsin-like serine proteases"/>
    <property type="match status" value="1"/>
</dbReference>
<dbReference type="KEGG" id="moc:BB934_04520"/>
<dbReference type="Gene3D" id="2.40.10.10">
    <property type="entry name" value="Trypsin-like serine proteases"/>
    <property type="match status" value="1"/>
</dbReference>
<evidence type="ECO:0000256" key="1">
    <source>
        <dbReference type="ARBA" id="ARBA00007664"/>
    </source>
</evidence>
<dbReference type="InterPro" id="IPR050430">
    <property type="entry name" value="Peptidase_S1"/>
</dbReference>
<evidence type="ECO:0000259" key="5">
    <source>
        <dbReference type="PROSITE" id="PS50240"/>
    </source>
</evidence>
<dbReference type="InterPro" id="IPR009003">
    <property type="entry name" value="Peptidase_S1_PA"/>
</dbReference>
<accession>A0A1B2EC93</accession>
<protein>
    <submittedName>
        <fullName evidence="6">Peptidase S1</fullName>
    </submittedName>
</protein>
<comment type="similarity">
    <text evidence="1">Belongs to the peptidase S1 family.</text>
</comment>
<dbReference type="InterPro" id="IPR043504">
    <property type="entry name" value="Peptidase_S1_PA_chymotrypsin"/>
</dbReference>
<proteinExistence type="inferred from homology"/>
<dbReference type="InterPro" id="IPR001254">
    <property type="entry name" value="Trypsin_dom"/>
</dbReference>
<keyword evidence="3" id="KW-0378">Hydrolase</keyword>
<keyword evidence="3" id="KW-0645">Protease</keyword>
<gene>
    <name evidence="6" type="ORF">BB934_04520</name>
</gene>